<comment type="caution">
    <text evidence="2">The sequence shown here is derived from an EMBL/GenBank/DDBJ whole genome shotgun (WGS) entry which is preliminary data.</text>
</comment>
<gene>
    <name evidence="2" type="ORF">RRG08_004817</name>
</gene>
<protein>
    <submittedName>
        <fullName evidence="2">Uncharacterized protein</fullName>
    </submittedName>
</protein>
<feature type="compositionally biased region" description="Basic and acidic residues" evidence="1">
    <location>
        <begin position="76"/>
        <end position="85"/>
    </location>
</feature>
<dbReference type="Proteomes" id="UP001283361">
    <property type="component" value="Unassembled WGS sequence"/>
</dbReference>
<evidence type="ECO:0000313" key="2">
    <source>
        <dbReference type="EMBL" id="KAK3733391.1"/>
    </source>
</evidence>
<organism evidence="2 3">
    <name type="scientific">Elysia crispata</name>
    <name type="common">lettuce slug</name>
    <dbReference type="NCBI Taxonomy" id="231223"/>
    <lineage>
        <taxon>Eukaryota</taxon>
        <taxon>Metazoa</taxon>
        <taxon>Spiralia</taxon>
        <taxon>Lophotrochozoa</taxon>
        <taxon>Mollusca</taxon>
        <taxon>Gastropoda</taxon>
        <taxon>Heterobranchia</taxon>
        <taxon>Euthyneura</taxon>
        <taxon>Panpulmonata</taxon>
        <taxon>Sacoglossa</taxon>
        <taxon>Placobranchoidea</taxon>
        <taxon>Plakobranchidae</taxon>
        <taxon>Elysia</taxon>
    </lineage>
</organism>
<name>A0AAE0Y5L3_9GAST</name>
<dbReference type="EMBL" id="JAWDGP010006902">
    <property type="protein sequence ID" value="KAK3733391.1"/>
    <property type="molecule type" value="Genomic_DNA"/>
</dbReference>
<reference evidence="2" key="1">
    <citation type="journal article" date="2023" name="G3 (Bethesda)">
        <title>A reference genome for the long-term kleptoplast-retaining sea slug Elysia crispata morphotype clarki.</title>
        <authorList>
            <person name="Eastman K.E."/>
            <person name="Pendleton A.L."/>
            <person name="Shaikh M.A."/>
            <person name="Suttiyut T."/>
            <person name="Ogas R."/>
            <person name="Tomko P."/>
            <person name="Gavelis G."/>
            <person name="Widhalm J.R."/>
            <person name="Wisecaver J.H."/>
        </authorList>
    </citation>
    <scope>NUCLEOTIDE SEQUENCE</scope>
    <source>
        <strain evidence="2">ECLA1</strain>
    </source>
</reference>
<feature type="region of interest" description="Disordered" evidence="1">
    <location>
        <begin position="64"/>
        <end position="90"/>
    </location>
</feature>
<evidence type="ECO:0000256" key="1">
    <source>
        <dbReference type="SAM" id="MobiDB-lite"/>
    </source>
</evidence>
<proteinExistence type="predicted"/>
<evidence type="ECO:0000313" key="3">
    <source>
        <dbReference type="Proteomes" id="UP001283361"/>
    </source>
</evidence>
<keyword evidence="3" id="KW-1185">Reference proteome</keyword>
<sequence>MDREAVTVLRSQSAAVPVGDRSSYGLRACDNPQKSVCSCGGQKQCHRLDQADCRSNRKSCGYRTKTSRQKQLNQDRVLKPSDRISPDIGVSQSQELNVVNSADV</sequence>
<dbReference type="AlphaFoldDB" id="A0AAE0Y5L3"/>
<accession>A0AAE0Y5L3</accession>